<dbReference type="SUPFAM" id="SSF47729">
    <property type="entry name" value="IHF-like DNA-binding proteins"/>
    <property type="match status" value="1"/>
</dbReference>
<dbReference type="EMBL" id="SNZR01000011">
    <property type="protein sequence ID" value="TDR93801.1"/>
    <property type="molecule type" value="Genomic_DNA"/>
</dbReference>
<sequence length="100" mass="11309">MADSRIVAAMAKRTCRPRTEAGRMLDALLDEIRERLRQDGEVAIDGFGRFRIASTGRRVARNFATGETIQTEGRRTIRFDAYGSAMTGRRSRWHLPPGEL</sequence>
<name>A0A4R7C6C8_9HYPH</name>
<evidence type="ECO:0000256" key="5">
    <source>
        <dbReference type="ARBA" id="ARBA00022705"/>
    </source>
</evidence>
<dbReference type="GO" id="GO:0006260">
    <property type="term" value="P:DNA replication"/>
    <property type="evidence" value="ECO:0007669"/>
    <property type="project" value="UniProtKB-KW"/>
</dbReference>
<dbReference type="InterPro" id="IPR010992">
    <property type="entry name" value="IHF-like_DNA-bd_dom_sf"/>
</dbReference>
<comment type="subunit">
    <text evidence="3">Homodimer.</text>
</comment>
<comment type="subcellular location">
    <subcellularLocation>
        <location evidence="1">Virion</location>
    </subcellularLocation>
</comment>
<keyword evidence="5" id="KW-0235">DNA replication</keyword>
<organism evidence="12 13">
    <name type="scientific">Enterovirga rhinocerotis</name>
    <dbReference type="NCBI Taxonomy" id="1339210"/>
    <lineage>
        <taxon>Bacteria</taxon>
        <taxon>Pseudomonadati</taxon>
        <taxon>Pseudomonadota</taxon>
        <taxon>Alphaproteobacteria</taxon>
        <taxon>Hyphomicrobiales</taxon>
        <taxon>Methylobacteriaceae</taxon>
        <taxon>Enterovirga</taxon>
    </lineage>
</organism>
<dbReference type="RefSeq" id="WP_133768766.1">
    <property type="nucleotide sequence ID" value="NZ_SNZR01000011.1"/>
</dbReference>
<evidence type="ECO:0000256" key="2">
    <source>
        <dbReference type="ARBA" id="ARBA00010529"/>
    </source>
</evidence>
<gene>
    <name evidence="12" type="ORF">EV668_1068</name>
</gene>
<comment type="caution">
    <text evidence="12">The sequence shown here is derived from an EMBL/GenBank/DDBJ whole genome shotgun (WGS) entry which is preliminary data.</text>
</comment>
<keyword evidence="13" id="KW-1185">Reference proteome</keyword>
<evidence type="ECO:0000256" key="9">
    <source>
        <dbReference type="ARBA" id="ARBA00033227"/>
    </source>
</evidence>
<evidence type="ECO:0000313" key="13">
    <source>
        <dbReference type="Proteomes" id="UP000295122"/>
    </source>
</evidence>
<dbReference type="SMART" id="SM00411">
    <property type="entry name" value="BHL"/>
    <property type="match status" value="1"/>
</dbReference>
<dbReference type="GO" id="GO:0003677">
    <property type="term" value="F:DNA binding"/>
    <property type="evidence" value="ECO:0007669"/>
    <property type="project" value="UniProtKB-KW"/>
</dbReference>
<keyword evidence="7 12" id="KW-0238">DNA-binding</keyword>
<dbReference type="PANTHER" id="PTHR33175">
    <property type="entry name" value="DNA-BINDING PROTEIN HU"/>
    <property type="match status" value="1"/>
</dbReference>
<dbReference type="PANTHER" id="PTHR33175:SF13">
    <property type="entry name" value="HISTONE-LIKE PROTEIN"/>
    <property type="match status" value="1"/>
</dbReference>
<dbReference type="Proteomes" id="UP000295122">
    <property type="component" value="Unassembled WGS sequence"/>
</dbReference>
<keyword evidence="6" id="KW-0426">Late protein</keyword>
<dbReference type="AlphaFoldDB" id="A0A4R7C6C8"/>
<comment type="function">
    <text evidence="10">DNA-binding protein that plays a critical role in nucleoid compaction, genome replication and DNA replication and transcription. Binds to both ssDNA and dsDNA with a binding site covering about 15 nucleotides. Displays DNA-supercoiling activity only when associated with the viral DNA topoisomerase 2.</text>
</comment>
<evidence type="ECO:0000256" key="8">
    <source>
        <dbReference type="ARBA" id="ARBA00033120"/>
    </source>
</evidence>
<evidence type="ECO:0000256" key="3">
    <source>
        <dbReference type="ARBA" id="ARBA00011738"/>
    </source>
</evidence>
<dbReference type="GO" id="GO:0030527">
    <property type="term" value="F:structural constituent of chromatin"/>
    <property type="evidence" value="ECO:0007669"/>
    <property type="project" value="InterPro"/>
</dbReference>
<evidence type="ECO:0000256" key="1">
    <source>
        <dbReference type="ARBA" id="ARBA00004328"/>
    </source>
</evidence>
<evidence type="ECO:0000256" key="6">
    <source>
        <dbReference type="ARBA" id="ARBA00022921"/>
    </source>
</evidence>
<dbReference type="InterPro" id="IPR000119">
    <property type="entry name" value="Hist_DNA-bd"/>
</dbReference>
<reference evidence="12 13" key="1">
    <citation type="submission" date="2019-03" db="EMBL/GenBank/DDBJ databases">
        <title>Genomic Encyclopedia of Type Strains, Phase IV (KMG-IV): sequencing the most valuable type-strain genomes for metagenomic binning, comparative biology and taxonomic classification.</title>
        <authorList>
            <person name="Goeker M."/>
        </authorList>
    </citation>
    <scope>NUCLEOTIDE SEQUENCE [LARGE SCALE GENOMIC DNA]</scope>
    <source>
        <strain evidence="12 13">DSM 25903</strain>
    </source>
</reference>
<protein>
    <recommendedName>
        <fullName evidence="4">Viral histone-like protein</fullName>
    </recommendedName>
    <alternativeName>
        <fullName evidence="9">DNA-binding protein pA104R</fullName>
    </alternativeName>
    <alternativeName>
        <fullName evidence="8">pA104R</fullName>
    </alternativeName>
</protein>
<dbReference type="OrthoDB" id="9804203at2"/>
<evidence type="ECO:0000313" key="12">
    <source>
        <dbReference type="EMBL" id="TDR93801.1"/>
    </source>
</evidence>
<evidence type="ECO:0000256" key="4">
    <source>
        <dbReference type="ARBA" id="ARBA00016145"/>
    </source>
</evidence>
<comment type="similarity">
    <text evidence="2 11">Belongs to the bacterial histone-like protein family.</text>
</comment>
<evidence type="ECO:0000256" key="7">
    <source>
        <dbReference type="ARBA" id="ARBA00023125"/>
    </source>
</evidence>
<proteinExistence type="inferred from homology"/>
<dbReference type="Gene3D" id="4.10.520.10">
    <property type="entry name" value="IHF-like DNA-binding proteins"/>
    <property type="match status" value="1"/>
</dbReference>
<accession>A0A4R7C6C8</accession>
<evidence type="ECO:0000256" key="10">
    <source>
        <dbReference type="ARBA" id="ARBA00046140"/>
    </source>
</evidence>
<dbReference type="Pfam" id="PF00216">
    <property type="entry name" value="Bac_DNA_binding"/>
    <property type="match status" value="1"/>
</dbReference>
<dbReference type="GO" id="GO:0005829">
    <property type="term" value="C:cytosol"/>
    <property type="evidence" value="ECO:0007669"/>
    <property type="project" value="TreeGrafter"/>
</dbReference>
<evidence type="ECO:0000256" key="11">
    <source>
        <dbReference type="RuleBase" id="RU003939"/>
    </source>
</evidence>